<dbReference type="AlphaFoldDB" id="A0A7G9GSM9"/>
<evidence type="ECO:0000313" key="3">
    <source>
        <dbReference type="Proteomes" id="UP000515856"/>
    </source>
</evidence>
<keyword evidence="3" id="KW-1185">Reference proteome</keyword>
<dbReference type="KEGG" id="ehn:H9Q80_07695"/>
<dbReference type="Pfam" id="PF04397">
    <property type="entry name" value="LytTR"/>
    <property type="match status" value="1"/>
</dbReference>
<evidence type="ECO:0000259" key="1">
    <source>
        <dbReference type="PROSITE" id="PS50930"/>
    </source>
</evidence>
<dbReference type="SMART" id="SM00850">
    <property type="entry name" value="LytTR"/>
    <property type="match status" value="1"/>
</dbReference>
<dbReference type="RefSeq" id="WP_187426292.1">
    <property type="nucleotide sequence ID" value="NZ_CP060636.1"/>
</dbReference>
<dbReference type="PROSITE" id="PS50930">
    <property type="entry name" value="HTH_LYTTR"/>
    <property type="match status" value="1"/>
</dbReference>
<accession>A0A7G9GSM9</accession>
<dbReference type="PANTHER" id="PTHR37299:SF1">
    <property type="entry name" value="STAGE 0 SPORULATION PROTEIN A HOMOLOG"/>
    <property type="match status" value="1"/>
</dbReference>
<protein>
    <submittedName>
        <fullName evidence="2">LytTR family transcriptional regulator DNA-binding domain-containing protein</fullName>
    </submittedName>
</protein>
<organism evidence="2 3">
    <name type="scientific">[Eubacterium] hominis</name>
    <dbReference type="NCBI Taxonomy" id="2764325"/>
    <lineage>
        <taxon>Bacteria</taxon>
        <taxon>Bacillati</taxon>
        <taxon>Bacillota</taxon>
        <taxon>Erysipelotrichia</taxon>
        <taxon>Erysipelotrichales</taxon>
        <taxon>Erysipelotrichaceae</taxon>
        <taxon>Amedibacillus</taxon>
    </lineage>
</organism>
<dbReference type="Proteomes" id="UP000515856">
    <property type="component" value="Chromosome"/>
</dbReference>
<gene>
    <name evidence="2" type="ORF">H9Q80_07695</name>
</gene>
<dbReference type="EMBL" id="CP060636">
    <property type="protein sequence ID" value="QNM13811.1"/>
    <property type="molecule type" value="Genomic_DNA"/>
</dbReference>
<dbReference type="PANTHER" id="PTHR37299">
    <property type="entry name" value="TRANSCRIPTIONAL REGULATOR-RELATED"/>
    <property type="match status" value="1"/>
</dbReference>
<dbReference type="GO" id="GO:0000156">
    <property type="term" value="F:phosphorelay response regulator activity"/>
    <property type="evidence" value="ECO:0007669"/>
    <property type="project" value="InterPro"/>
</dbReference>
<dbReference type="InterPro" id="IPR046947">
    <property type="entry name" value="LytR-like"/>
</dbReference>
<sequence>MKLKLVATKEVKDKIKQAIKEQDIQYSDDASFVLYELHHEHEFLLVREKEDYFRIAVKDIIYIEAKGAQVLAHTKDGIYQVKETMYQLEANLYEKGFLRIHKAFIVKKKDIRRIKTSLNMKFSLVLSNQETVEVSRSYYYHFKEEMGF</sequence>
<proteinExistence type="predicted"/>
<evidence type="ECO:0000313" key="2">
    <source>
        <dbReference type="EMBL" id="QNM13811.1"/>
    </source>
</evidence>
<feature type="domain" description="HTH LytTR-type" evidence="1">
    <location>
        <begin position="44"/>
        <end position="148"/>
    </location>
</feature>
<dbReference type="Gene3D" id="2.40.50.1020">
    <property type="entry name" value="LytTr DNA-binding domain"/>
    <property type="match status" value="1"/>
</dbReference>
<name>A0A7G9GSM9_9FIRM</name>
<dbReference type="GO" id="GO:0003677">
    <property type="term" value="F:DNA binding"/>
    <property type="evidence" value="ECO:0007669"/>
    <property type="project" value="UniProtKB-KW"/>
</dbReference>
<dbReference type="InterPro" id="IPR007492">
    <property type="entry name" value="LytTR_DNA-bd_dom"/>
</dbReference>
<reference evidence="2 3" key="1">
    <citation type="submission" date="2020-08" db="EMBL/GenBank/DDBJ databases">
        <authorList>
            <person name="Liu C."/>
            <person name="Sun Q."/>
        </authorList>
    </citation>
    <scope>NUCLEOTIDE SEQUENCE [LARGE SCALE GENOMIC DNA]</scope>
    <source>
        <strain evidence="2 3">NSJ-61</strain>
    </source>
</reference>
<keyword evidence="2" id="KW-0238">DNA-binding</keyword>